<dbReference type="NCBIfam" id="NF033922">
    <property type="entry name" value="opr_porin_1"/>
    <property type="match status" value="1"/>
</dbReference>
<keyword evidence="1" id="KW-0732">Signal</keyword>
<evidence type="ECO:0000313" key="2">
    <source>
        <dbReference type="EMBL" id="MBR8463579.1"/>
    </source>
</evidence>
<keyword evidence="3" id="KW-1185">Reference proteome</keyword>
<dbReference type="Gene3D" id="2.40.160.10">
    <property type="entry name" value="Porin"/>
    <property type="match status" value="1"/>
</dbReference>
<dbReference type="NCBIfam" id="NF033923">
    <property type="entry name" value="opr_proin_2"/>
    <property type="match status" value="1"/>
</dbReference>
<evidence type="ECO:0000256" key="1">
    <source>
        <dbReference type="SAM" id="SignalP"/>
    </source>
</evidence>
<gene>
    <name evidence="2" type="ORF">KDD93_03205</name>
</gene>
<feature type="chain" id="PRO_5045364077" evidence="1">
    <location>
        <begin position="18"/>
        <end position="386"/>
    </location>
</feature>
<evidence type="ECO:0000313" key="3">
    <source>
        <dbReference type="Proteomes" id="UP000682951"/>
    </source>
</evidence>
<dbReference type="InterPro" id="IPR023614">
    <property type="entry name" value="Porin_dom_sf"/>
</dbReference>
<proteinExistence type="predicted"/>
<dbReference type="SUPFAM" id="SSF56935">
    <property type="entry name" value="Porins"/>
    <property type="match status" value="1"/>
</dbReference>
<dbReference type="EMBL" id="JAGSSW010000002">
    <property type="protein sequence ID" value="MBR8463579.1"/>
    <property type="molecule type" value="Genomic_DNA"/>
</dbReference>
<protein>
    <submittedName>
        <fullName evidence="2">Opr family porin</fullName>
    </submittedName>
</protein>
<feature type="signal peptide" evidence="1">
    <location>
        <begin position="1"/>
        <end position="17"/>
    </location>
</feature>
<organism evidence="2 3">
    <name type="scientific">Campylobacter anatolicus</name>
    <dbReference type="NCBI Taxonomy" id="2829105"/>
    <lineage>
        <taxon>Bacteria</taxon>
        <taxon>Pseudomonadati</taxon>
        <taxon>Campylobacterota</taxon>
        <taxon>Epsilonproteobacteria</taxon>
        <taxon>Campylobacterales</taxon>
        <taxon>Campylobacteraceae</taxon>
        <taxon>Campylobacter</taxon>
    </lineage>
</organism>
<dbReference type="RefSeq" id="WP_212141699.1">
    <property type="nucleotide sequence ID" value="NZ_JAGSSW010000002.1"/>
</dbReference>
<dbReference type="Proteomes" id="UP000682951">
    <property type="component" value="Unassembled WGS sequence"/>
</dbReference>
<name>A0ABS5HH24_9BACT</name>
<sequence>MKKSLILLSTLYCVAFASSDTLEDAFKNGKFSGDISTFFEGRHINSGEKNRYYNNTSWAVGSIGLKYETDFYKNFKAVVGFRGTAPIYEGDKKFITGHGSGDSTQRIYEDDRYLISNLYLEYNANDTNVKIGRQEMITDWIGKINDGVRITNNSISNLTIDAIWTRAKGRAYLKEMWGFKKINDNKGMFSLGATYKFDNGFGLKTYGLYADDIFSGVGGKIIYDDMINDELGVGTTLHYARSNEKTIDNDGSMFEGLAYAKYNENKLTLGYVKTGKKIGWGSLNLNGDQIVPFEEGDVMYERDVKTLYAMFSTQIQKLSLTALYGTTSYKLKGGDDTNYRQNELSVWASYPIMKNLNAFIIYDQVFKKQVSYPSLTQLGAGISYIF</sequence>
<reference evidence="2 3" key="1">
    <citation type="submission" date="2021-04" db="EMBL/GenBank/DDBJ databases">
        <title>Molecular and phenotypic characterization and identification of bacterial isolates recovered from the Anatolian ground squirrels (Spermophilus xanthoprymnus) and which have the potential to form a new species in the Campylobacter genus.</title>
        <authorList>
            <person name="Aydin F."/>
            <person name="Abay S."/>
            <person name="Kayman T."/>
            <person name="Karakaya E."/>
            <person name="Mustak H.K."/>
            <person name="Mustak I.B."/>
            <person name="Bilgin N."/>
            <person name="Duzler A."/>
            <person name="Sahin O."/>
            <person name="Guran O."/>
            <person name="Saticioglu I.B."/>
        </authorList>
    </citation>
    <scope>NUCLEOTIDE SEQUENCE [LARGE SCALE GENOMIC DNA]</scope>
    <source>
        <strain evidence="3">faydin-G24</strain>
    </source>
</reference>
<accession>A0ABS5HH24</accession>
<comment type="caution">
    <text evidence="2">The sequence shown here is derived from an EMBL/GenBank/DDBJ whole genome shotgun (WGS) entry which is preliminary data.</text>
</comment>